<proteinExistence type="inferred from homology"/>
<dbReference type="Pfam" id="PF03330">
    <property type="entry name" value="DPBB_1"/>
    <property type="match status" value="1"/>
</dbReference>
<sequence length="261" mass="28484">MDSVLTKAKNTFFVGVFAAMAVGTVFMKPAAAEPARNISAVGTSASLQPNAVVKAEKLHRSANLSYKVAGKRYQPLRKVAEFSQTGKASWYGSQFHGRKTSSGERYDMNIMTAAHKTLPIPSYARVTNLSNGKSVVVRINDRGPFHGSRVIDVSKAAAQKLGFMSKGTANVRVEQIVPGSETLASSALQRSGRNIYVNLKSFNKEADAKSYLTKTNRQLKSVEGGQKVIMVKQNNQYVVRMGPFARQEHADTVKRQVQTAI</sequence>
<dbReference type="NCBIfam" id="TIGR00413">
    <property type="entry name" value="rlpA"/>
    <property type="match status" value="1"/>
</dbReference>
<dbReference type="HAMAP" id="MF_02071">
    <property type="entry name" value="RlpA"/>
    <property type="match status" value="1"/>
</dbReference>
<evidence type="ECO:0000313" key="7">
    <source>
        <dbReference type="EMBL" id="KLT72871.1"/>
    </source>
</evidence>
<dbReference type="InterPro" id="IPR036908">
    <property type="entry name" value="RlpA-like_sf"/>
</dbReference>
<organism evidence="7 8">
    <name type="scientific">Neisseria arctica</name>
    <dbReference type="NCBI Taxonomy" id="1470200"/>
    <lineage>
        <taxon>Bacteria</taxon>
        <taxon>Pseudomonadati</taxon>
        <taxon>Pseudomonadota</taxon>
        <taxon>Betaproteobacteria</taxon>
        <taxon>Neisseriales</taxon>
        <taxon>Neisseriaceae</taxon>
        <taxon>Neisseria</taxon>
    </lineage>
</organism>
<feature type="domain" description="SPOR" evidence="6">
    <location>
        <begin position="189"/>
        <end position="261"/>
    </location>
</feature>
<dbReference type="PANTHER" id="PTHR34183">
    <property type="entry name" value="ENDOLYTIC PEPTIDOGLYCAN TRANSGLYCOSYLASE RLPA"/>
    <property type="match status" value="1"/>
</dbReference>
<dbReference type="InterPro" id="IPR034718">
    <property type="entry name" value="RlpA"/>
</dbReference>
<evidence type="ECO:0000256" key="1">
    <source>
        <dbReference type="ARBA" id="ARBA00022729"/>
    </source>
</evidence>
<dbReference type="SUPFAM" id="SSF50685">
    <property type="entry name" value="Barwin-like endoglucanases"/>
    <property type="match status" value="1"/>
</dbReference>
<protein>
    <recommendedName>
        <fullName evidence="4">Endolytic peptidoglycan transglycosylase RlpA</fullName>
        <ecNumber evidence="4">4.2.2.-</ecNumber>
    </recommendedName>
</protein>
<dbReference type="Gene3D" id="3.30.70.1070">
    <property type="entry name" value="Sporulation related repeat"/>
    <property type="match status" value="1"/>
</dbReference>
<dbReference type="PATRIC" id="fig|1470200.3.peg.2431"/>
<dbReference type="CDD" id="cd22268">
    <property type="entry name" value="DPBB_RlpA-like"/>
    <property type="match status" value="1"/>
</dbReference>
<reference evidence="7 8" key="1">
    <citation type="submission" date="2014-11" db="EMBL/GenBank/DDBJ databases">
        <title>Genome of a novel goose pathogen.</title>
        <authorList>
            <person name="Hansen C.M."/>
            <person name="Hueffer K."/>
            <person name="Choi S.C."/>
        </authorList>
    </citation>
    <scope>NUCLEOTIDE SEQUENCE [LARGE SCALE GENOMIC DNA]</scope>
    <source>
        <strain evidence="7 8">KH1503</strain>
    </source>
</reference>
<dbReference type="AlphaFoldDB" id="A0A0J0YRV5"/>
<dbReference type="EC" id="4.2.2.-" evidence="4"/>
<keyword evidence="2 4" id="KW-0456">Lyase</keyword>
<gene>
    <name evidence="4" type="primary">rlpA</name>
    <name evidence="7" type="ORF">PL75_06120</name>
</gene>
<evidence type="ECO:0000313" key="8">
    <source>
        <dbReference type="Proteomes" id="UP000036027"/>
    </source>
</evidence>
<dbReference type="GO" id="GO:0071555">
    <property type="term" value="P:cell wall organization"/>
    <property type="evidence" value="ECO:0007669"/>
    <property type="project" value="UniProtKB-KW"/>
</dbReference>
<evidence type="ECO:0000256" key="4">
    <source>
        <dbReference type="HAMAP-Rule" id="MF_02071"/>
    </source>
</evidence>
<keyword evidence="1" id="KW-0732">Signal</keyword>
<dbReference type="GO" id="GO:0000270">
    <property type="term" value="P:peptidoglycan metabolic process"/>
    <property type="evidence" value="ECO:0007669"/>
    <property type="project" value="UniProtKB-UniRule"/>
</dbReference>
<comment type="caution">
    <text evidence="7">The sequence shown here is derived from an EMBL/GenBank/DDBJ whole genome shotgun (WGS) entry which is preliminary data.</text>
</comment>
<dbReference type="InterPro" id="IPR007730">
    <property type="entry name" value="SPOR-like_dom"/>
</dbReference>
<dbReference type="PROSITE" id="PS51724">
    <property type="entry name" value="SPOR"/>
    <property type="match status" value="1"/>
</dbReference>
<dbReference type="STRING" id="1470200.PL75_06120"/>
<comment type="function">
    <text evidence="4">Lytic transglycosylase with a strong preference for naked glycan strands that lack stem peptides.</text>
</comment>
<dbReference type="InterPro" id="IPR012997">
    <property type="entry name" value="RplA"/>
</dbReference>
<keyword evidence="3 4" id="KW-0961">Cell wall biogenesis/degradation</keyword>
<dbReference type="Pfam" id="PF05036">
    <property type="entry name" value="SPOR"/>
    <property type="match status" value="1"/>
</dbReference>
<dbReference type="FunFam" id="2.40.40.10:FF:000003">
    <property type="entry name" value="Endolytic peptidoglycan transglycosylase RlpA"/>
    <property type="match status" value="1"/>
</dbReference>
<dbReference type="SUPFAM" id="SSF110997">
    <property type="entry name" value="Sporulation related repeat"/>
    <property type="match status" value="1"/>
</dbReference>
<keyword evidence="8" id="KW-1185">Reference proteome</keyword>
<dbReference type="Proteomes" id="UP000036027">
    <property type="component" value="Unassembled WGS sequence"/>
</dbReference>
<evidence type="ECO:0000256" key="3">
    <source>
        <dbReference type="ARBA" id="ARBA00023316"/>
    </source>
</evidence>
<evidence type="ECO:0000256" key="5">
    <source>
        <dbReference type="RuleBase" id="RU003495"/>
    </source>
</evidence>
<dbReference type="InterPro" id="IPR036680">
    <property type="entry name" value="SPOR-like_sf"/>
</dbReference>
<dbReference type="GO" id="GO:0008932">
    <property type="term" value="F:lytic endotransglycosylase activity"/>
    <property type="evidence" value="ECO:0007669"/>
    <property type="project" value="UniProtKB-UniRule"/>
</dbReference>
<comment type="similarity">
    <text evidence="4 5">Belongs to the RlpA family.</text>
</comment>
<dbReference type="InterPro" id="IPR009009">
    <property type="entry name" value="RlpA-like_DPBB"/>
</dbReference>
<evidence type="ECO:0000256" key="2">
    <source>
        <dbReference type="ARBA" id="ARBA00023239"/>
    </source>
</evidence>
<dbReference type="PANTHER" id="PTHR34183:SF1">
    <property type="entry name" value="ENDOLYTIC PEPTIDOGLYCAN TRANSGLYCOSYLASE RLPA"/>
    <property type="match status" value="1"/>
</dbReference>
<evidence type="ECO:0000259" key="6">
    <source>
        <dbReference type="PROSITE" id="PS51724"/>
    </source>
</evidence>
<accession>A0A0J0YRV5</accession>
<dbReference type="EMBL" id="JTDO01000008">
    <property type="protein sequence ID" value="KLT72871.1"/>
    <property type="molecule type" value="Genomic_DNA"/>
</dbReference>
<dbReference type="GO" id="GO:0042834">
    <property type="term" value="F:peptidoglycan binding"/>
    <property type="evidence" value="ECO:0007669"/>
    <property type="project" value="InterPro"/>
</dbReference>
<name>A0A0J0YRV5_9NEIS</name>
<dbReference type="Gene3D" id="2.40.40.10">
    <property type="entry name" value="RlpA-like domain"/>
    <property type="match status" value="1"/>
</dbReference>